<dbReference type="Proteomes" id="UP001470230">
    <property type="component" value="Unassembled WGS sequence"/>
</dbReference>
<comment type="caution">
    <text evidence="1">The sequence shown here is derived from an EMBL/GenBank/DDBJ whole genome shotgun (WGS) entry which is preliminary data.</text>
</comment>
<proteinExistence type="predicted"/>
<protein>
    <recommendedName>
        <fullName evidence="3">DUF3447 domain-containing protein</fullName>
    </recommendedName>
</protein>
<name>A0ABR2JR58_9EUKA</name>
<evidence type="ECO:0008006" key="3">
    <source>
        <dbReference type="Google" id="ProtNLM"/>
    </source>
</evidence>
<keyword evidence="2" id="KW-1185">Reference proteome</keyword>
<dbReference type="PANTHER" id="PTHR24159">
    <property type="match status" value="1"/>
</dbReference>
<evidence type="ECO:0000313" key="1">
    <source>
        <dbReference type="EMBL" id="KAK8880923.1"/>
    </source>
</evidence>
<organism evidence="1 2">
    <name type="scientific">Tritrichomonas musculus</name>
    <dbReference type="NCBI Taxonomy" id="1915356"/>
    <lineage>
        <taxon>Eukaryota</taxon>
        <taxon>Metamonada</taxon>
        <taxon>Parabasalia</taxon>
        <taxon>Tritrichomonadida</taxon>
        <taxon>Tritrichomonadidae</taxon>
        <taxon>Tritrichomonas</taxon>
    </lineage>
</organism>
<evidence type="ECO:0000313" key="2">
    <source>
        <dbReference type="Proteomes" id="UP001470230"/>
    </source>
</evidence>
<dbReference type="SUPFAM" id="SSF140860">
    <property type="entry name" value="Pseudo ankyrin repeat-like"/>
    <property type="match status" value="1"/>
</dbReference>
<dbReference type="PANTHER" id="PTHR24159:SF5">
    <property type="entry name" value="ANK_REP_REGION DOMAIN-CONTAINING PROTEIN"/>
    <property type="match status" value="1"/>
</dbReference>
<gene>
    <name evidence="1" type="ORF">M9Y10_003624</name>
</gene>
<reference evidence="1 2" key="1">
    <citation type="submission" date="2024-04" db="EMBL/GenBank/DDBJ databases">
        <title>Tritrichomonas musculus Genome.</title>
        <authorList>
            <person name="Alves-Ferreira E."/>
            <person name="Grigg M."/>
            <person name="Lorenzi H."/>
            <person name="Galac M."/>
        </authorList>
    </citation>
    <scope>NUCLEOTIDE SEQUENCE [LARGE SCALE GENOMIC DNA]</scope>
    <source>
        <strain evidence="1 2">EAF2021</strain>
    </source>
</reference>
<sequence>MSNLIKFMDKEEAKRITQVYLETATKLYDKILNFIANERSSQEDYQDLISYIEENEIQKSKTEFSLFLTLISYLSQDHHRNPNFFKHIEQLILYSKQTFTNDELTSIFSCCRPVKLILIKHKMYNKQIVQQQTETPNDLLNDFARKIVRSFGLDDDFFLHPAGHDYFDDLYEEIVQDENFNLEGEIGENSTTVCSMIRNDSIREFASFFKINDCLANYQINKSIFETNCFLIDKNLTLIEYAVFFGSIKIINYLIWKKVTLSPSLWLFAVHSNNLNVIHLLEDNDVKPVDDDYEKCFEEAIKCHHNSIALYILNNKLSQKSVDNLIDYSIRYGNFKLLTSSEIIDHIHFIFIKLIENGYLNLIKFLVLSKVVIISKAAITKQKSYFFNEIPKKIVF</sequence>
<dbReference type="EMBL" id="JAPFFF010000010">
    <property type="protein sequence ID" value="KAK8880923.1"/>
    <property type="molecule type" value="Genomic_DNA"/>
</dbReference>
<accession>A0ABR2JR58</accession>